<dbReference type="OrthoDB" id="372031at2759"/>
<reference evidence="3 4" key="1">
    <citation type="submission" date="2016-06" db="EMBL/GenBank/DDBJ databases">
        <authorList>
            <consortium name="Pathogen Informatics"/>
        </authorList>
    </citation>
    <scope>NUCLEOTIDE SEQUENCE [LARGE SCALE GENOMIC DNA]</scope>
    <source>
        <strain evidence="3">PowCR01</strain>
    </source>
</reference>
<keyword evidence="1" id="KW-0175">Coiled coil</keyword>
<evidence type="ECO:0000313" key="4">
    <source>
        <dbReference type="Proteomes" id="UP000243200"/>
    </source>
</evidence>
<evidence type="ECO:0000256" key="1">
    <source>
        <dbReference type="SAM" id="Coils"/>
    </source>
</evidence>
<dbReference type="EMBL" id="LT594518">
    <property type="protein sequence ID" value="SBT82542.1"/>
    <property type="molecule type" value="Genomic_DNA"/>
</dbReference>
<feature type="chain" id="PRO_5008678357" evidence="2">
    <location>
        <begin position="21"/>
        <end position="255"/>
    </location>
</feature>
<dbReference type="VEuPathDB" id="PlasmoDB:PocGH01_14046800"/>
<evidence type="ECO:0000256" key="2">
    <source>
        <dbReference type="SAM" id="SignalP"/>
    </source>
</evidence>
<proteinExistence type="predicted"/>
<gene>
    <name evidence="3" type="primary">PowCR01_140041000</name>
    <name evidence="3" type="ORF">POWCR01_140041000</name>
</gene>
<protein>
    <submittedName>
        <fullName evidence="3">Uncharacterized protein</fullName>
    </submittedName>
</protein>
<keyword evidence="2" id="KW-0732">Signal</keyword>
<dbReference type="AlphaFoldDB" id="A0A1C3L5C3"/>
<accession>A0A1C3L5C3</accession>
<evidence type="ECO:0000313" key="3">
    <source>
        <dbReference type="EMBL" id="SBT82542.1"/>
    </source>
</evidence>
<dbReference type="Proteomes" id="UP000243200">
    <property type="component" value="Chromosome 14"/>
</dbReference>
<feature type="signal peptide" evidence="2">
    <location>
        <begin position="1"/>
        <end position="20"/>
    </location>
</feature>
<name>A0A1C3L5C3_PLAOA</name>
<feature type="coiled-coil region" evidence="1">
    <location>
        <begin position="60"/>
        <end position="87"/>
    </location>
</feature>
<sequence length="255" mass="29679">MPNVICLLFILPLFFEAFLGQWQNQDGSSYPSTHFNPPPQIVIAVNKPPIANHSAPKDVSTNLSEKKNNLERIINSAQELLHIIEANKQEFIEHKTAEEHGLKVETEIINANDENVLNLLLKNKSDEIKGEKKKYVPPVIVILPQPLSNQELLYYKKYKDLIRNDRKTKNLLLKVTYFEKLAEIKSRNKVEATNEAANATKSLSRRYIIDETLAEVFYKNRRDDKNIKHLKRERDYLNQKINVLNQKIKKLRLIN</sequence>
<organism evidence="3 4">
    <name type="scientific">Plasmodium ovale</name>
    <name type="common">malaria parasite P. ovale</name>
    <dbReference type="NCBI Taxonomy" id="36330"/>
    <lineage>
        <taxon>Eukaryota</taxon>
        <taxon>Sar</taxon>
        <taxon>Alveolata</taxon>
        <taxon>Apicomplexa</taxon>
        <taxon>Aconoidasida</taxon>
        <taxon>Haemosporida</taxon>
        <taxon>Plasmodiidae</taxon>
        <taxon>Plasmodium</taxon>
        <taxon>Plasmodium (Plasmodium)</taxon>
    </lineage>
</organism>
<dbReference type="VEuPathDB" id="PlasmoDB:POWCR01_140041000"/>